<keyword evidence="1" id="KW-0472">Membrane</keyword>
<evidence type="ECO:0000313" key="4">
    <source>
        <dbReference type="Proteomes" id="UP001596405"/>
    </source>
</evidence>
<dbReference type="Pfam" id="PF18962">
    <property type="entry name" value="Por_Secre_tail"/>
    <property type="match status" value="1"/>
</dbReference>
<evidence type="ECO:0000313" key="3">
    <source>
        <dbReference type="EMBL" id="MFC7000101.1"/>
    </source>
</evidence>
<dbReference type="InterPro" id="IPR013783">
    <property type="entry name" value="Ig-like_fold"/>
</dbReference>
<dbReference type="Proteomes" id="UP001596405">
    <property type="component" value="Unassembled WGS sequence"/>
</dbReference>
<dbReference type="RefSeq" id="WP_066624622.1">
    <property type="nucleotide sequence ID" value="NZ_JBHSYQ010000016.1"/>
</dbReference>
<feature type="domain" description="Secretion system C-terminal sorting" evidence="2">
    <location>
        <begin position="2210"/>
        <end position="2283"/>
    </location>
</feature>
<sequence length="2286" mass="233734">MRKDFYLPETHFFRTFYLVTFLLLFVSVTSPLYGQTPGLIIQRAQSPGTAILDPNGDGYTSRTSSGFVNGQDMGTASELPFRFLPQMPNPSGPEPTGDLVTGASGGHTDLVNAPLAMGFTGTHVLFRVRVGGNSTASKGYSFLIDSDGVFNKQKLANGTLVDYATPSKVKNLGFEYEVVLALNFDVVVYRHSGSGDQNDPVSSNVIWRGSANGGYNRYFQKSVAASTASGNPDFFFDFYIPLTAFAGDGGSGISPDSPLRISGSTVTSAQTGLEGTISDIGGVNDKLYNNDKIRIWKELIPIFPPTSLNQLMNGEFCSAAPVAPGVNSPITTASTSIAGTSTEIGSTVKVYRNGIELIPVTPVTVGSNGTWSFNLLSGISLNLGDVITARIYRPGSGSCPEVTSVSSNSVTVTNVIKGQCDATPPTSMTLNNGSKSINIVTAYSGLTSQTLKVYLDGNLLTGTVVATSTSTTYTFTPSTSSNQFAFAYDNSNATSYGTLTATVVVGSCESRRSPSYYLSGNSFSTSPTAKTTAQPAISTTTLCSATTTLTGTSAANSYIYLYVDGEPVLQSSNGSIVSSAQANASGMWSIDLRHFSIMNGDVLSVRAKEPDASASTSNPFKGLSALSAGVTMGTCATATPVITGTYCPSATVINGTSTEANGTLVSVYRREGSTPNPATDTRIIEAATVSGNAWSAPVAGFANLQGGQVLYAIATAPGKTESGASTAITVQSPATAASYGLSINAPIRQGATTISGTSTTNGTIFLYIDGEKIASTATVTGASGTTPVTWTINLSAANQQNLSTGVPVSASIAPSGGGCESQQTAATFVSCNTPSTNPTISPLSQTICSGNPAIITVNNSQDGVIYQIFNNNEASGAATLGNGGTITLRSAPLVGVGSTVSLTVRAYRVESSSCSVTLNGSSTVTIREGLTVYTASPATQALCNGSTATISLSGSQTGVNYQLQVYNTSTSPYSFTNVGSAVAGTGSALTFTTPSVTANTRFKVVATNGTCTTDMGDPVDVNVTTINQGLTITPTSQAVCSGSGTTTASVTIQSSQSGINYRLFNITDNTFTGNSVAGTGGSISLTSGAISGTVGSTKQFKVVATPASPTGCSGTDLTQQFSVTISNSAPSATPAVTVVSPICSGSPAAVTITNSQNGVSYQVQLISGTAEPFTYTNLGSPVSGTGGTITLSTSVFTSGTYNLRVLATNGCGSTPLSQTATVTVNPRPTAFNLSPVVQTVCSNTAASFVLAGSQTGVNYQLQRFNGTSFVNVGTAVAGTGSTLSFTSENLTANSTFKVIASNGTCSVDMGSSVTVNVLPASITVNPNSQLVCSGNSTTVTLLSSQNGVSYQIFNGSTAFGNTVTGTGGDITLTTNSFPSAGTYNLSVRATISGSTNCFTTYSNVFSVTVPNSAPATSLSVTPTSANICLGNTASITIGSSENNVSYQLQLESGTSPNFTYTNHGSPVVGTGGNITIQTLALSAGTYTFRILASNGCTSAALAQKVVVTVNAALNTGLSITPASQTLCSGSTASVTVASPQAGVSYRLYNVTTNAFSGNVVVAPTGASSITLTSGALTQVGTNTFKIITSNSCSTTEQTQTVSVNVSPAPVAPTISASATTVCGSGNVTISATGNLVSGVTYQLYRNGVAEGSTITYTGSNTVSFTAAVSSGSTNFTIVASSTNCSPATSSAATVTVSATPATPQITASTSTVCESGEVTITVTGGLVSGVTYQLLQNNVATGTPITFNGSNTIAFTTTINESTEFKVVASSTGCPSATSAGRTVTATNLAAISISPATQTICSGAAAEIYLNATETGVTYQIQKSENGAAYVNTGSAFTGTGSAAELTTGALTVNNTVLRVIATSGNCSKTMTGTSTVTIATAAAVQTVASSTLNQNVCRGERATITINNSVPGTNYQLLISSNGSTFSPIGEMMEGTGTMIHLQTTALNTNGSYSIKVVGYLSGCSQNQVDMSGTASISVIDCAFTYSVEPAYIVSSYIKDEIIATPEASVFVPASYELVGGTLVSGTNKMIGGGLLPGTAFSTRTGQIYVDDPAQLVAGTAYIQSRGINGSESHIVPMTYSMNDDQNYLAPARTGQPEVLPVTLISFNANKTNNGVLLAWATATEKDNDHFLVQRSLDAVNFVTVGQVAGNGNSVTVQYYNFLDKAAPSGVLYYRLKQVDFNGKVEYSKVISTLMSTAGIEQTMRVAPNPFQNKLQVSVFSNDSRQAQLEVRSLQNKVVFSKIVQLAAGENTFTNDLSQLPNGAYVISVSGAGIHVVQKVIKVD</sequence>
<gene>
    <name evidence="3" type="ORF">ACFQHR_20885</name>
</gene>
<dbReference type="Gene3D" id="2.60.40.10">
    <property type="entry name" value="Immunoglobulins"/>
    <property type="match status" value="1"/>
</dbReference>
<dbReference type="EMBL" id="JBHSYQ010000016">
    <property type="protein sequence ID" value="MFC7000101.1"/>
    <property type="molecule type" value="Genomic_DNA"/>
</dbReference>
<proteinExistence type="predicted"/>
<keyword evidence="4" id="KW-1185">Reference proteome</keyword>
<protein>
    <submittedName>
        <fullName evidence="3">T9SS type A sorting domain-containing protein</fullName>
    </submittedName>
</protein>
<dbReference type="InterPro" id="IPR026444">
    <property type="entry name" value="Secre_tail"/>
</dbReference>
<keyword evidence="1" id="KW-1133">Transmembrane helix</keyword>
<evidence type="ECO:0000256" key="1">
    <source>
        <dbReference type="SAM" id="Phobius"/>
    </source>
</evidence>
<feature type="transmembrane region" description="Helical" evidence="1">
    <location>
        <begin position="12"/>
        <end position="33"/>
    </location>
</feature>
<keyword evidence="1" id="KW-0812">Transmembrane</keyword>
<reference evidence="4" key="1">
    <citation type="journal article" date="2019" name="Int. J. Syst. Evol. Microbiol.">
        <title>The Global Catalogue of Microorganisms (GCM) 10K type strain sequencing project: providing services to taxonomists for standard genome sequencing and annotation.</title>
        <authorList>
            <consortium name="The Broad Institute Genomics Platform"/>
            <consortium name="The Broad Institute Genome Sequencing Center for Infectious Disease"/>
            <person name="Wu L."/>
            <person name="Ma J."/>
        </authorList>
    </citation>
    <scope>NUCLEOTIDE SEQUENCE [LARGE SCALE GENOMIC DNA]</scope>
    <source>
        <strain evidence="4">CGMCC 4.7393</strain>
    </source>
</reference>
<organism evidence="3 4">
    <name type="scientific">Rufibacter roseus</name>
    <dbReference type="NCBI Taxonomy" id="1567108"/>
    <lineage>
        <taxon>Bacteria</taxon>
        <taxon>Pseudomonadati</taxon>
        <taxon>Bacteroidota</taxon>
        <taxon>Cytophagia</taxon>
        <taxon>Cytophagales</taxon>
        <taxon>Hymenobacteraceae</taxon>
        <taxon>Rufibacter</taxon>
    </lineage>
</organism>
<accession>A0ABW2DQG2</accession>
<dbReference type="NCBIfam" id="TIGR04183">
    <property type="entry name" value="Por_Secre_tail"/>
    <property type="match status" value="1"/>
</dbReference>
<name>A0ABW2DQG2_9BACT</name>
<evidence type="ECO:0000259" key="2">
    <source>
        <dbReference type="Pfam" id="PF18962"/>
    </source>
</evidence>
<comment type="caution">
    <text evidence="3">The sequence shown here is derived from an EMBL/GenBank/DDBJ whole genome shotgun (WGS) entry which is preliminary data.</text>
</comment>